<keyword evidence="5 6" id="KW-0663">Pyridoxal phosphate</keyword>
<dbReference type="PIRSF" id="PIRSF000521">
    <property type="entry name" value="Transaminase_4ab_Lys_Orn"/>
    <property type="match status" value="1"/>
</dbReference>
<protein>
    <submittedName>
        <fullName evidence="7">Pyridoxal phosphate-dependent aminotransferase domain-containing protein</fullName>
    </submittedName>
</protein>
<dbReference type="AlphaFoldDB" id="A0A060IE73"/>
<dbReference type="NCBIfam" id="NF005684">
    <property type="entry name" value="PRK07482.1"/>
    <property type="match status" value="1"/>
</dbReference>
<dbReference type="PANTHER" id="PTHR43094:SF1">
    <property type="entry name" value="AMINOTRANSFERASE CLASS-III"/>
    <property type="match status" value="1"/>
</dbReference>
<keyword evidence="4" id="KW-0808">Transferase</keyword>
<evidence type="ECO:0000256" key="5">
    <source>
        <dbReference type="ARBA" id="ARBA00022898"/>
    </source>
</evidence>
<dbReference type="RefSeq" id="WP_040140521.1">
    <property type="nucleotide sequence ID" value="NZ_CP006988.1"/>
</dbReference>
<evidence type="ECO:0000256" key="2">
    <source>
        <dbReference type="ARBA" id="ARBA00008954"/>
    </source>
</evidence>
<dbReference type="Gene3D" id="3.40.640.10">
    <property type="entry name" value="Type I PLP-dependent aspartate aminotransferase-like (Major domain)"/>
    <property type="match status" value="1"/>
</dbReference>
<evidence type="ECO:0000256" key="4">
    <source>
        <dbReference type="ARBA" id="ARBA00022679"/>
    </source>
</evidence>
<comment type="cofactor">
    <cofactor evidence="1">
        <name>pyridoxal 5'-phosphate</name>
        <dbReference type="ChEBI" id="CHEBI:597326"/>
    </cofactor>
</comment>
<dbReference type="PROSITE" id="PS00600">
    <property type="entry name" value="AA_TRANSFER_CLASS_3"/>
    <property type="match status" value="1"/>
</dbReference>
<dbReference type="KEGG" id="rei:IE4771_PB00263"/>
<dbReference type="InterPro" id="IPR015422">
    <property type="entry name" value="PyrdxlP-dep_Trfase_small"/>
</dbReference>
<dbReference type="InterPro" id="IPR015421">
    <property type="entry name" value="PyrdxlP-dep_Trfase_major"/>
</dbReference>
<dbReference type="Proteomes" id="UP000027180">
    <property type="component" value="Plasmid pRetIE4771b"/>
</dbReference>
<dbReference type="HOGENOM" id="CLU_016922_4_1_5"/>
<gene>
    <name evidence="7" type="ORF">IE4771_PB00263</name>
</gene>
<dbReference type="GO" id="GO:0030170">
    <property type="term" value="F:pyridoxal phosphate binding"/>
    <property type="evidence" value="ECO:0007669"/>
    <property type="project" value="InterPro"/>
</dbReference>
<dbReference type="Gene3D" id="3.90.1150.10">
    <property type="entry name" value="Aspartate Aminotransferase, domain 1"/>
    <property type="match status" value="1"/>
</dbReference>
<dbReference type="NCBIfam" id="NF004767">
    <property type="entry name" value="PRK06105.1"/>
    <property type="match status" value="1"/>
</dbReference>
<dbReference type="PANTHER" id="PTHR43094">
    <property type="entry name" value="AMINOTRANSFERASE"/>
    <property type="match status" value="1"/>
</dbReference>
<name>A0A060IE73_RHIET</name>
<evidence type="ECO:0000313" key="8">
    <source>
        <dbReference type="Proteomes" id="UP000027180"/>
    </source>
</evidence>
<organism evidence="7 8">
    <name type="scientific">Rhizobium etli bv. mimosae str. IE4771</name>
    <dbReference type="NCBI Taxonomy" id="1432050"/>
    <lineage>
        <taxon>Bacteria</taxon>
        <taxon>Pseudomonadati</taxon>
        <taxon>Pseudomonadota</taxon>
        <taxon>Alphaproteobacteria</taxon>
        <taxon>Hyphomicrobiales</taxon>
        <taxon>Rhizobiaceae</taxon>
        <taxon>Rhizobium/Agrobacterium group</taxon>
        <taxon>Rhizobium</taxon>
    </lineage>
</organism>
<keyword evidence="7" id="KW-0614">Plasmid</keyword>
<dbReference type="OrthoDB" id="9801834at2"/>
<accession>A0A060IE73</accession>
<evidence type="ECO:0000313" key="7">
    <source>
        <dbReference type="EMBL" id="AIC29991.1"/>
    </source>
</evidence>
<evidence type="ECO:0000256" key="6">
    <source>
        <dbReference type="RuleBase" id="RU003560"/>
    </source>
</evidence>
<dbReference type="GO" id="GO:0008483">
    <property type="term" value="F:transaminase activity"/>
    <property type="evidence" value="ECO:0007669"/>
    <property type="project" value="UniProtKB-KW"/>
</dbReference>
<sequence>MTINIKDIADKDRNSVLHPFTQLKDFASGKLGEPTIVETGKGIRIQDAHGNQLIDGFAGLYCVNVGYGRTEVAEAISRQAYRLAYYHSYAAHTTDELAILSDRLVKMAPGKMSKVFYGMSGSDANETQAKLVWYYSNLRGKPTKKKIISRERGYHGCSVVSGSMTGMSFYHDHMDLPLPQIDHTGVPHHYWGANPGETEREFSARRAAELDEMIETLGSDNVGAFIAEPVLGTGGITPPPEGYWEAIQTVLKKHDVLLIADEVITGFGRTGSMFGSQHYGIEPDLITVAKGLTSAYFPLSASIVGEKVYKVMEEGADKVGAFSHGYTYSGHPIGAAAANAVIDIVEKENLPGNAREVGAYFQAQLKEKFAQLPIVGEVRGVGLMGAIEFVGDRENKTRFDPSLKVGARVSKAARDRGLIARAMPHGDILGFAPPLVTTKAEVDEIVSIAEKAVRLVMDDLVRGGQNI</sequence>
<comment type="similarity">
    <text evidence="2 6">Belongs to the class-III pyridoxal-phosphate-dependent aminotransferase family.</text>
</comment>
<dbReference type="CDD" id="cd00610">
    <property type="entry name" value="OAT_like"/>
    <property type="match status" value="1"/>
</dbReference>
<dbReference type="Pfam" id="PF00202">
    <property type="entry name" value="Aminotran_3"/>
    <property type="match status" value="1"/>
</dbReference>
<evidence type="ECO:0000256" key="1">
    <source>
        <dbReference type="ARBA" id="ARBA00001933"/>
    </source>
</evidence>
<dbReference type="InterPro" id="IPR049704">
    <property type="entry name" value="Aminotrans_3_PPA_site"/>
</dbReference>
<geneLocation type="plasmid" evidence="7 8">
    <name>pRetIE4771b</name>
</geneLocation>
<dbReference type="InterPro" id="IPR015424">
    <property type="entry name" value="PyrdxlP-dep_Trfase"/>
</dbReference>
<evidence type="ECO:0000256" key="3">
    <source>
        <dbReference type="ARBA" id="ARBA00022576"/>
    </source>
</evidence>
<dbReference type="FunFam" id="3.40.640.10:FF:000014">
    <property type="entry name" value="Adenosylmethionine-8-amino-7-oxononanoate aminotransferase, probable"/>
    <property type="match status" value="1"/>
</dbReference>
<proteinExistence type="inferred from homology"/>
<dbReference type="InterPro" id="IPR005814">
    <property type="entry name" value="Aminotrans_3"/>
</dbReference>
<dbReference type="EMBL" id="CP006988">
    <property type="protein sequence ID" value="AIC29991.1"/>
    <property type="molecule type" value="Genomic_DNA"/>
</dbReference>
<reference evidence="7 8" key="1">
    <citation type="submission" date="2013-12" db="EMBL/GenBank/DDBJ databases">
        <title>Complete genome sequence of Rhizobium etli bv. mimosae IE4771.</title>
        <authorList>
            <person name="Bustos P."/>
            <person name="Santamaria R.I."/>
            <person name="Lozano L."/>
            <person name="Ormeno-Orrillo E."/>
            <person name="Rogel M.A."/>
            <person name="Romero D."/>
            <person name="Cevallos M.A."/>
            <person name="Martinez-Romero E."/>
            <person name="Gonzalez V."/>
        </authorList>
    </citation>
    <scope>NUCLEOTIDE SEQUENCE [LARGE SCALE GENOMIC DNA]</scope>
    <source>
        <strain evidence="7 8">IE4771</strain>
        <plasmid evidence="8">Plasmid pRetIE4771b</plasmid>
    </source>
</reference>
<keyword evidence="3 7" id="KW-0032">Aminotransferase</keyword>
<dbReference type="SUPFAM" id="SSF53383">
    <property type="entry name" value="PLP-dependent transferases"/>
    <property type="match status" value="1"/>
</dbReference>